<feature type="domain" description="AMP-dependent synthetase/ligase" evidence="3">
    <location>
        <begin position="816"/>
        <end position="1157"/>
    </location>
</feature>
<protein>
    <submittedName>
        <fullName evidence="5">Amino acid adenylation domain-containing protein</fullName>
    </submittedName>
</protein>
<evidence type="ECO:0000256" key="2">
    <source>
        <dbReference type="SAM" id="MobiDB-lite"/>
    </source>
</evidence>
<dbReference type="SUPFAM" id="SSF56801">
    <property type="entry name" value="Acetyl-CoA synthetase-like"/>
    <property type="match status" value="1"/>
</dbReference>
<feature type="region of interest" description="Disordered" evidence="2">
    <location>
        <begin position="743"/>
        <end position="777"/>
    </location>
</feature>
<dbReference type="InterPro" id="IPR020845">
    <property type="entry name" value="AMP-binding_CS"/>
</dbReference>
<feature type="region of interest" description="Disordered" evidence="2">
    <location>
        <begin position="40"/>
        <end position="88"/>
    </location>
</feature>
<dbReference type="PANTHER" id="PTHR45527">
    <property type="entry name" value="NONRIBOSOMAL PEPTIDE SYNTHETASE"/>
    <property type="match status" value="1"/>
</dbReference>
<dbReference type="Gene3D" id="3.40.50.12780">
    <property type="entry name" value="N-terminal domain of ligase-like"/>
    <property type="match status" value="1"/>
</dbReference>
<evidence type="ECO:0000313" key="5">
    <source>
        <dbReference type="EMBL" id="MFC4063100.1"/>
    </source>
</evidence>
<keyword evidence="6" id="KW-1185">Reference proteome</keyword>
<dbReference type="InterPro" id="IPR000873">
    <property type="entry name" value="AMP-dep_synth/lig_dom"/>
</dbReference>
<evidence type="ECO:0000313" key="6">
    <source>
        <dbReference type="Proteomes" id="UP001595850"/>
    </source>
</evidence>
<dbReference type="Gene3D" id="3.30.559.30">
    <property type="entry name" value="Nonribosomal peptide synthetase, condensation domain"/>
    <property type="match status" value="2"/>
</dbReference>
<dbReference type="InterPro" id="IPR010071">
    <property type="entry name" value="AA_adenyl_dom"/>
</dbReference>
<comment type="caution">
    <text evidence="5">The sequence shown here is derived from an EMBL/GenBank/DDBJ whole genome shotgun (WGS) entry which is preliminary data.</text>
</comment>
<dbReference type="PROSITE" id="PS00455">
    <property type="entry name" value="AMP_BINDING"/>
    <property type="match status" value="1"/>
</dbReference>
<dbReference type="NCBIfam" id="TIGR01720">
    <property type="entry name" value="NRPS-para261"/>
    <property type="match status" value="1"/>
</dbReference>
<feature type="domain" description="Condensation" evidence="4">
    <location>
        <begin position="100"/>
        <end position="321"/>
    </location>
</feature>
<dbReference type="Pfam" id="PF00501">
    <property type="entry name" value="AMP-binding"/>
    <property type="match status" value="1"/>
</dbReference>
<dbReference type="SUPFAM" id="SSF52777">
    <property type="entry name" value="CoA-dependent acyltransferases"/>
    <property type="match status" value="3"/>
</dbReference>
<organism evidence="5 6">
    <name type="scientific">Planomonospora corallina</name>
    <dbReference type="NCBI Taxonomy" id="1806052"/>
    <lineage>
        <taxon>Bacteria</taxon>
        <taxon>Bacillati</taxon>
        <taxon>Actinomycetota</taxon>
        <taxon>Actinomycetes</taxon>
        <taxon>Streptosporangiales</taxon>
        <taxon>Streptosporangiaceae</taxon>
        <taxon>Planomonospora</taxon>
    </lineage>
</organism>
<feature type="non-terminal residue" evidence="5">
    <location>
        <position position="1"/>
    </location>
</feature>
<dbReference type="NCBIfam" id="TIGR01733">
    <property type="entry name" value="AA-adenyl-dom"/>
    <property type="match status" value="1"/>
</dbReference>
<dbReference type="InterPro" id="IPR010060">
    <property type="entry name" value="NRPS_synth"/>
</dbReference>
<feature type="domain" description="Condensation" evidence="4">
    <location>
        <begin position="344"/>
        <end position="743"/>
    </location>
</feature>
<gene>
    <name evidence="5" type="ORF">ACFOWE_32885</name>
</gene>
<dbReference type="InterPro" id="IPR023213">
    <property type="entry name" value="CAT-like_dom_sf"/>
</dbReference>
<feature type="non-terminal residue" evidence="5">
    <location>
        <position position="1176"/>
    </location>
</feature>
<dbReference type="Pfam" id="PF00668">
    <property type="entry name" value="Condensation"/>
    <property type="match status" value="2"/>
</dbReference>
<accession>A0ABV8IJ15</accession>
<evidence type="ECO:0000256" key="1">
    <source>
        <dbReference type="ARBA" id="ARBA00023194"/>
    </source>
</evidence>
<sequence length="1176" mass="125602">GEVPELAPVPTSFRTWARRLRAQAANHAGDLDSWAEVLRGPARRPVPGGDTAAHRRPAPGTDGTPASATAGGTPIPATAVGSGPDGGWGTWDSRRELVVELPREVTEALLGRLPGAFHGRADDVLLAGLAAAVTRWRGDRSVLVDLEGHGRHDLPGGTDLSRTVGWFTCMHPARIDAGEAGTTGWTDLLAGGPAAGAAVKRVKEQLRALPDPLGYGLLRHLGPETAPVLAALPGAEIGFNYLGRITTSGQDWEPDGDGLIGGWDGDAPLRHGIQIDAVAVGETLRVTWTWAGAHYTAEQITALAEACTQALTGLSRHAGGGLTPSDVLAPLTQRDLDELGPDLQDAWPLAPLQHGLFFHALLDTDVYTAQLTLDLEGPLDAARLRWAADRLVRRHPALRASFEFRGDDPVQLVHRRVEVPWREVTGADPERVAAEERERRFDLSRPPLLRFALVRLGPERHRLVFTNHHILLDGWSTPLLAAELLALYTGEEPAPAPPYKDHLAWLARQDGDAARRAWDRALDGVDEPTLVAPAPALAATAPPVPPHRVTAELGAGLTRELAALARSCSVTLNTVVQAAFGLLLAQLTGRDDVVFGGTVSGRPAELPGVERMVGLFINTLPVRVRLRPAEPLGDLLRRLRDEQAELLPHHHLGLTEIRRGPLFDALLVMENYPVDPRTELGDLRLTAADVADATHYPVTVLVIPGERIGLRLQYRPDVFDEAQAADLLDRFRHLLAVLAAEAAEPRTGGTEETGTGGVTEPGTAREAGPGTREAGPRTTVSRLAALPAAERDLVLRTWNATAEGAAEPGGTLAELLEAQAARTPEATALVFEGAELSYAELDARTNRLARLLTEHGAGPERVVGLRLPRSLDLVVAMHAVVKAGAAYLPIDPELPQARVTAMVEDARPVLVVDPEWLAAADLTGLSGESLGVRAAPDNPAYVIYTSGSTGRPKGVVVTHRAIVNRLRWAQAEYGLGPGDRVLQKTPAGFDVSVWEFFWPLQTGAALVVARPGGHRDPAYLARVVREERITTLHFVPSMLAAFLDAEPVFSGTGTESSGTGLDSLRRVLCSGEALPPDLADRAVARLGVPVHNLYGPTEAAVDVTSWEHRPEPGATSVPIGRPVWNTRLYVLDGWLRPVPVGVPGELYLAGVQLARGYAGRSGLTAERFVACPFGGP</sequence>
<dbReference type="EMBL" id="JBHSBM010000076">
    <property type="protein sequence ID" value="MFC4063100.1"/>
    <property type="molecule type" value="Genomic_DNA"/>
</dbReference>
<feature type="compositionally biased region" description="Low complexity" evidence="2">
    <location>
        <begin position="743"/>
        <end position="753"/>
    </location>
</feature>
<reference evidence="6" key="1">
    <citation type="journal article" date="2019" name="Int. J. Syst. Evol. Microbiol.">
        <title>The Global Catalogue of Microorganisms (GCM) 10K type strain sequencing project: providing services to taxonomists for standard genome sequencing and annotation.</title>
        <authorList>
            <consortium name="The Broad Institute Genomics Platform"/>
            <consortium name="The Broad Institute Genome Sequencing Center for Infectious Disease"/>
            <person name="Wu L."/>
            <person name="Ma J."/>
        </authorList>
    </citation>
    <scope>NUCLEOTIDE SEQUENCE [LARGE SCALE GENOMIC DNA]</scope>
    <source>
        <strain evidence="6">TBRC 4489</strain>
    </source>
</reference>
<dbReference type="Gene3D" id="3.30.559.10">
    <property type="entry name" value="Chloramphenicol acetyltransferase-like domain"/>
    <property type="match status" value="1"/>
</dbReference>
<keyword evidence="1" id="KW-0045">Antibiotic biosynthesis</keyword>
<dbReference type="InterPro" id="IPR042099">
    <property type="entry name" value="ANL_N_sf"/>
</dbReference>
<dbReference type="RefSeq" id="WP_377294812.1">
    <property type="nucleotide sequence ID" value="NZ_JBHSBM010000076.1"/>
</dbReference>
<proteinExistence type="predicted"/>
<dbReference type="PANTHER" id="PTHR45527:SF1">
    <property type="entry name" value="FATTY ACID SYNTHASE"/>
    <property type="match status" value="1"/>
</dbReference>
<dbReference type="Proteomes" id="UP001595850">
    <property type="component" value="Unassembled WGS sequence"/>
</dbReference>
<evidence type="ECO:0000259" key="4">
    <source>
        <dbReference type="Pfam" id="PF00668"/>
    </source>
</evidence>
<feature type="compositionally biased region" description="Low complexity" evidence="2">
    <location>
        <begin position="58"/>
        <end position="81"/>
    </location>
</feature>
<evidence type="ECO:0000259" key="3">
    <source>
        <dbReference type="Pfam" id="PF00501"/>
    </source>
</evidence>
<dbReference type="CDD" id="cd19543">
    <property type="entry name" value="DCL_NRPS"/>
    <property type="match status" value="1"/>
</dbReference>
<name>A0ABV8IJ15_9ACTN</name>
<dbReference type="InterPro" id="IPR001242">
    <property type="entry name" value="Condensation_dom"/>
</dbReference>